<dbReference type="SMART" id="SM00388">
    <property type="entry name" value="HisKA"/>
    <property type="match status" value="1"/>
</dbReference>
<dbReference type="Proteomes" id="UP001207408">
    <property type="component" value="Unassembled WGS sequence"/>
</dbReference>
<comment type="caution">
    <text evidence="9">The sequence shown here is derived from an EMBL/GenBank/DDBJ whole genome shotgun (WGS) entry which is preliminary data.</text>
</comment>
<evidence type="ECO:0000256" key="1">
    <source>
        <dbReference type="ARBA" id="ARBA00000085"/>
    </source>
</evidence>
<evidence type="ECO:0000256" key="7">
    <source>
        <dbReference type="SAM" id="Coils"/>
    </source>
</evidence>
<reference evidence="9" key="1">
    <citation type="submission" date="2022-10" db="EMBL/GenBank/DDBJ databases">
        <authorList>
            <person name="Yu W.X."/>
        </authorList>
    </citation>
    <scope>NUCLEOTIDE SEQUENCE</scope>
    <source>
        <strain evidence="9">D04</strain>
    </source>
</reference>
<dbReference type="InterPro" id="IPR003594">
    <property type="entry name" value="HATPase_dom"/>
</dbReference>
<name>A0AAE3SIB5_9BACT</name>
<dbReference type="CDD" id="cd16922">
    <property type="entry name" value="HATPase_EvgS-ArcB-TorS-like"/>
    <property type="match status" value="1"/>
</dbReference>
<dbReference type="EMBL" id="JAPDPI010000001">
    <property type="protein sequence ID" value="MCW3804219.1"/>
    <property type="molecule type" value="Genomic_DNA"/>
</dbReference>
<dbReference type="PANTHER" id="PTHR43711">
    <property type="entry name" value="TWO-COMPONENT HISTIDINE KINASE"/>
    <property type="match status" value="1"/>
</dbReference>
<dbReference type="InterPro" id="IPR036890">
    <property type="entry name" value="HATPase_C_sf"/>
</dbReference>
<dbReference type="InterPro" id="IPR036097">
    <property type="entry name" value="HisK_dim/P_sf"/>
</dbReference>
<dbReference type="Gene3D" id="3.30.565.10">
    <property type="entry name" value="Histidine kinase-like ATPase, C-terminal domain"/>
    <property type="match status" value="1"/>
</dbReference>
<dbReference type="GO" id="GO:0000155">
    <property type="term" value="F:phosphorelay sensor kinase activity"/>
    <property type="evidence" value="ECO:0007669"/>
    <property type="project" value="InterPro"/>
</dbReference>
<evidence type="ECO:0000256" key="4">
    <source>
        <dbReference type="ARBA" id="ARBA00022679"/>
    </source>
</evidence>
<dbReference type="PRINTS" id="PR00344">
    <property type="entry name" value="BCTRLSENSOR"/>
</dbReference>
<dbReference type="SMART" id="SM00387">
    <property type="entry name" value="HATPase_c"/>
    <property type="match status" value="1"/>
</dbReference>
<dbReference type="SUPFAM" id="SSF55874">
    <property type="entry name" value="ATPase domain of HSP90 chaperone/DNA topoisomerase II/histidine kinase"/>
    <property type="match status" value="1"/>
</dbReference>
<sequence length="483" mass="55376">MKNSNVDIKQYKQLLEQVEYLEQENNFLANRAEEILLLSLLSETVATIDDETVILEELLEKISILRNISFCSCYAKTQVSYRIVSGYFEGEISKVHQLDITLCEDVERELIDYHVYCKAAKDCKGEFLEKLPLKVFENAMVLIIPFESAWVKRGVFIFVSNSPDQNIKESILIIQQAIRIILDKIDKIIYIRKIEQLNQSLETKVEQRTMELSDINTKLIEEINERHAIEIELRKARDKAMESDRLKSAFLANMSHEIRTPMNAIVGFSELLANHMCDEGDVEMYARLIHSNSLSLLNLINDLLDFSKIEANQLVIRKRMCSINTVLSEIKALGDSLIMQFEKHNLVLEVDQCTDKGDVKVFTDDLRLKQILLNLVSNAIKFSFEGVVKIRHCLKDHFCHFEVVDNGIGISKEQHNVIFNRFTRVYNSINKPILGNGLGLTITKNLVEMLGGEITVESVLGQGATFRFYIDVSESPEENETDI</sequence>
<dbReference type="InterPro" id="IPR050736">
    <property type="entry name" value="Sensor_HK_Regulatory"/>
</dbReference>
<keyword evidence="4" id="KW-0808">Transferase</keyword>
<dbReference type="CDD" id="cd00082">
    <property type="entry name" value="HisKA"/>
    <property type="match status" value="1"/>
</dbReference>
<gene>
    <name evidence="9" type="ORF">OM074_01210</name>
</gene>
<dbReference type="PROSITE" id="PS50109">
    <property type="entry name" value="HIS_KIN"/>
    <property type="match status" value="1"/>
</dbReference>
<keyword evidence="9" id="KW-0547">Nucleotide-binding</keyword>
<evidence type="ECO:0000259" key="8">
    <source>
        <dbReference type="PROSITE" id="PS50109"/>
    </source>
</evidence>
<dbReference type="EC" id="2.7.13.3" evidence="2"/>
<dbReference type="InterPro" id="IPR003661">
    <property type="entry name" value="HisK_dim/P_dom"/>
</dbReference>
<feature type="domain" description="Histidine kinase" evidence="8">
    <location>
        <begin position="253"/>
        <end position="474"/>
    </location>
</feature>
<evidence type="ECO:0000313" key="9">
    <source>
        <dbReference type="EMBL" id="MCW3804219.1"/>
    </source>
</evidence>
<comment type="catalytic activity">
    <reaction evidence="1">
        <text>ATP + protein L-histidine = ADP + protein N-phospho-L-histidine.</text>
        <dbReference type="EC" id="2.7.13.3"/>
    </reaction>
</comment>
<evidence type="ECO:0000313" key="10">
    <source>
        <dbReference type="Proteomes" id="UP001207408"/>
    </source>
</evidence>
<dbReference type="InterPro" id="IPR005467">
    <property type="entry name" value="His_kinase_dom"/>
</dbReference>
<keyword evidence="10" id="KW-1185">Reference proteome</keyword>
<organism evidence="9 10">
    <name type="scientific">Plebeiibacterium marinum</name>
    <dbReference type="NCBI Taxonomy" id="2992111"/>
    <lineage>
        <taxon>Bacteria</taxon>
        <taxon>Pseudomonadati</taxon>
        <taxon>Bacteroidota</taxon>
        <taxon>Bacteroidia</taxon>
        <taxon>Marinilabiliales</taxon>
        <taxon>Marinilabiliaceae</taxon>
        <taxon>Plebeiibacterium</taxon>
    </lineage>
</organism>
<keyword evidence="9" id="KW-0067">ATP-binding</keyword>
<dbReference type="Pfam" id="PF02518">
    <property type="entry name" value="HATPase_c"/>
    <property type="match status" value="1"/>
</dbReference>
<evidence type="ECO:0000256" key="2">
    <source>
        <dbReference type="ARBA" id="ARBA00012438"/>
    </source>
</evidence>
<protein>
    <recommendedName>
        <fullName evidence="2">histidine kinase</fullName>
        <ecNumber evidence="2">2.7.13.3</ecNumber>
    </recommendedName>
</protein>
<dbReference type="FunFam" id="1.10.287.130:FF:000001">
    <property type="entry name" value="Two-component sensor histidine kinase"/>
    <property type="match status" value="1"/>
</dbReference>
<proteinExistence type="predicted"/>
<feature type="coiled-coil region" evidence="7">
    <location>
        <begin position="191"/>
        <end position="239"/>
    </location>
</feature>
<accession>A0AAE3SIB5</accession>
<dbReference type="RefSeq" id="WP_301197442.1">
    <property type="nucleotide sequence ID" value="NZ_JAPDPI010000001.1"/>
</dbReference>
<keyword evidence="6" id="KW-0902">Two-component regulatory system</keyword>
<evidence type="ECO:0000256" key="5">
    <source>
        <dbReference type="ARBA" id="ARBA00022777"/>
    </source>
</evidence>
<evidence type="ECO:0000256" key="6">
    <source>
        <dbReference type="ARBA" id="ARBA00023012"/>
    </source>
</evidence>
<dbReference type="Gene3D" id="1.10.287.130">
    <property type="match status" value="1"/>
</dbReference>
<dbReference type="PANTHER" id="PTHR43711:SF1">
    <property type="entry name" value="HISTIDINE KINASE 1"/>
    <property type="match status" value="1"/>
</dbReference>
<evidence type="ECO:0000256" key="3">
    <source>
        <dbReference type="ARBA" id="ARBA00022553"/>
    </source>
</evidence>
<dbReference type="SUPFAM" id="SSF47384">
    <property type="entry name" value="Homodimeric domain of signal transducing histidine kinase"/>
    <property type="match status" value="1"/>
</dbReference>
<keyword evidence="7" id="KW-0175">Coiled coil</keyword>
<keyword evidence="5" id="KW-0418">Kinase</keyword>
<keyword evidence="3" id="KW-0597">Phosphoprotein</keyword>
<dbReference type="AlphaFoldDB" id="A0AAE3SIB5"/>
<dbReference type="GO" id="GO:0005524">
    <property type="term" value="F:ATP binding"/>
    <property type="evidence" value="ECO:0007669"/>
    <property type="project" value="UniProtKB-KW"/>
</dbReference>
<dbReference type="InterPro" id="IPR004358">
    <property type="entry name" value="Sig_transdc_His_kin-like_C"/>
</dbReference>
<dbReference type="Pfam" id="PF00512">
    <property type="entry name" value="HisKA"/>
    <property type="match status" value="1"/>
</dbReference>